<protein>
    <submittedName>
        <fullName evidence="1">Uncharacterized protein</fullName>
    </submittedName>
</protein>
<reference evidence="1" key="1">
    <citation type="submission" date="2021-04" db="EMBL/GenBank/DDBJ databases">
        <title>Genomic analysis of electroactive and textile dye degrading Bacillus circulans strain: DC10 isolated from constructed wetland-microbial fuel cells treating textile dye wastewaters.</title>
        <authorList>
            <person name="Patel D.U."/>
            <person name="Desai C.R."/>
        </authorList>
    </citation>
    <scope>NUCLEOTIDE SEQUENCE</scope>
    <source>
        <strain evidence="1">DC10</strain>
    </source>
</reference>
<comment type="caution">
    <text evidence="1">The sequence shown here is derived from an EMBL/GenBank/DDBJ whole genome shotgun (WGS) entry which is preliminary data.</text>
</comment>
<dbReference type="AlphaFoldDB" id="A0A941GLD3"/>
<evidence type="ECO:0000313" key="1">
    <source>
        <dbReference type="EMBL" id="MBR8670538.1"/>
    </source>
</evidence>
<dbReference type="EMBL" id="JAGTPX010000013">
    <property type="protein sequence ID" value="MBR8670538.1"/>
    <property type="molecule type" value="Genomic_DNA"/>
</dbReference>
<sequence>MMFKVLLFSYSQKVFSCRDIENATK</sequence>
<name>A0A941GLD3_NIACI</name>
<proteinExistence type="predicted"/>
<gene>
    <name evidence="1" type="ORF">KD144_13340</name>
</gene>
<organism evidence="1">
    <name type="scientific">Niallia circulans</name>
    <name type="common">Bacillus circulans</name>
    <dbReference type="NCBI Taxonomy" id="1397"/>
    <lineage>
        <taxon>Bacteria</taxon>
        <taxon>Bacillati</taxon>
        <taxon>Bacillota</taxon>
        <taxon>Bacilli</taxon>
        <taxon>Bacillales</taxon>
        <taxon>Bacillaceae</taxon>
        <taxon>Niallia</taxon>
    </lineage>
</organism>
<accession>A0A941GLD3</accession>